<sequence length="215" mass="25111">MRQFNLADIQTLQDISRICYVASLDNQDVTKVTKLLNQYHQSFWEVHQQELFTYESTLESYLAAVANILGDNNSIYHVWTEEEAVKFIEQIKACRPIVNRLNAKLVAADIDFYSQSTKHLANLVFQQPNSHFAELDFYYPVSAHSQVDLIKFSNNLNSLMMYLDERNYGFEPVNGFVWQVVSDSQHEYMLKLLICYSLNDDEADDISERLIAMWQ</sequence>
<keyword evidence="2" id="KW-1185">Reference proteome</keyword>
<dbReference type="RefSeq" id="WP_239741615.1">
    <property type="nucleotide sequence ID" value="NZ_JACSYB010000001.1"/>
</dbReference>
<accession>A0A9X2A2T9</accession>
<protein>
    <submittedName>
        <fullName evidence="1">Uncharacterized protein</fullName>
    </submittedName>
</protein>
<dbReference type="Proteomes" id="UP001139238">
    <property type="component" value="Unassembled WGS sequence"/>
</dbReference>
<reference evidence="1" key="1">
    <citation type="submission" date="2021-08" db="EMBL/GenBank/DDBJ databases">
        <title>Complete genome sequence of Moraxella sp strain PS-22.</title>
        <authorList>
            <person name="Das S.K."/>
        </authorList>
    </citation>
    <scope>NUCLEOTIDE SEQUENCE</scope>
    <source>
        <strain evidence="1">PS-22</strain>
    </source>
</reference>
<dbReference type="EMBL" id="JACSYB010000001">
    <property type="protein sequence ID" value="MCG8147137.1"/>
    <property type="molecule type" value="Genomic_DNA"/>
</dbReference>
<organism evidence="1 2">
    <name type="scientific">Moraxella tetraodonis</name>
    <dbReference type="NCBI Taxonomy" id="2767221"/>
    <lineage>
        <taxon>Bacteria</taxon>
        <taxon>Pseudomonadati</taxon>
        <taxon>Pseudomonadota</taxon>
        <taxon>Gammaproteobacteria</taxon>
        <taxon>Moraxellales</taxon>
        <taxon>Moraxellaceae</taxon>
        <taxon>Moraxella</taxon>
    </lineage>
</organism>
<name>A0A9X2A2T9_9GAMM</name>
<gene>
    <name evidence="1" type="ORF">H9W84_03220</name>
</gene>
<comment type="caution">
    <text evidence="1">The sequence shown here is derived from an EMBL/GenBank/DDBJ whole genome shotgun (WGS) entry which is preliminary data.</text>
</comment>
<dbReference type="AlphaFoldDB" id="A0A9X2A2T9"/>
<evidence type="ECO:0000313" key="1">
    <source>
        <dbReference type="EMBL" id="MCG8147137.1"/>
    </source>
</evidence>
<proteinExistence type="predicted"/>
<evidence type="ECO:0000313" key="2">
    <source>
        <dbReference type="Proteomes" id="UP001139238"/>
    </source>
</evidence>